<dbReference type="Gene3D" id="3.40.50.300">
    <property type="entry name" value="P-loop containing nucleotide triphosphate hydrolases"/>
    <property type="match status" value="1"/>
</dbReference>
<keyword evidence="3" id="KW-1185">Reference proteome</keyword>
<dbReference type="InterPro" id="IPR012547">
    <property type="entry name" value="PDDEXK_9"/>
</dbReference>
<comment type="caution">
    <text evidence="2">The sequence shown here is derived from an EMBL/GenBank/DDBJ whole genome shotgun (WGS) entry which is preliminary data.</text>
</comment>
<dbReference type="InterPro" id="IPR018631">
    <property type="entry name" value="AAA-ATPase-like_dom"/>
</dbReference>
<sequence>MDTISHSVNTNANATHVSLKSGLAPSVSDFEERTQKSTLVDKTPIIETFINEQYPIHLVLRPRRCGKTTLLTMFQSFFEIADTKTVEERRRLYKDTPLVISKSPMFETYFAQHPVIYINFADVKGDTFEEMKQNYKIIVRDEIDRQEALGHLNNLDAKMEASLKRSLEGSGADEIHAFSVLAKILKYVTKKKVIVLIDEYDTPILSASQWNYVDKAVSFFSQVYSKLLKNNMHDVHGAILAGIIRIEQTGFLSGLNNLQTFSLDSSCTAPLEKAYSTAFLFTREEVETIYKHYHAQRNYSFTMRELEHWYGGYCTADGRELFNPWSICRALESCSLQPYWTGSGIDNILLRHIATSRDDFQGTLGILLEGRGVVRPSHICRVGIADDMSKDELLNVLHYTGYLTRKDALLCIPNQSPVKFKVLFKKLILKFMPSVIGHHCESNYQLFLFSAFRQACSDNFMVTSESQGGHGRMDLIIEEVDGTRSIILELKVSHVKGTRKSDFKLPALAREALQQIEDRCYRARLRDEVIDLREYGIAFFQKHCEIRERLLKRSPGGDWVVKRMS</sequence>
<dbReference type="AlphaFoldDB" id="A0A4S4LDD7"/>
<proteinExistence type="predicted"/>
<dbReference type="OrthoDB" id="2143434at2759"/>
<name>A0A4S4LDD7_9AGAM</name>
<dbReference type="EMBL" id="SGPK01000051">
    <property type="protein sequence ID" value="THH09842.1"/>
    <property type="molecule type" value="Genomic_DNA"/>
</dbReference>
<evidence type="ECO:0000259" key="1">
    <source>
        <dbReference type="Pfam" id="PF09820"/>
    </source>
</evidence>
<organism evidence="2 3">
    <name type="scientific">Phellinidium pouzarii</name>
    <dbReference type="NCBI Taxonomy" id="167371"/>
    <lineage>
        <taxon>Eukaryota</taxon>
        <taxon>Fungi</taxon>
        <taxon>Dikarya</taxon>
        <taxon>Basidiomycota</taxon>
        <taxon>Agaricomycotina</taxon>
        <taxon>Agaricomycetes</taxon>
        <taxon>Hymenochaetales</taxon>
        <taxon>Hymenochaetaceae</taxon>
        <taxon>Phellinidium</taxon>
    </lineage>
</organism>
<dbReference type="Proteomes" id="UP000308199">
    <property type="component" value="Unassembled WGS sequence"/>
</dbReference>
<evidence type="ECO:0000313" key="3">
    <source>
        <dbReference type="Proteomes" id="UP000308199"/>
    </source>
</evidence>
<dbReference type="SUPFAM" id="SSF52540">
    <property type="entry name" value="P-loop containing nucleoside triphosphate hydrolases"/>
    <property type="match status" value="1"/>
</dbReference>
<reference evidence="2 3" key="1">
    <citation type="submission" date="2019-02" db="EMBL/GenBank/DDBJ databases">
        <title>Genome sequencing of the rare red list fungi Phellinidium pouzarii.</title>
        <authorList>
            <person name="Buettner E."/>
            <person name="Kellner H."/>
        </authorList>
    </citation>
    <scope>NUCLEOTIDE SEQUENCE [LARGE SCALE GENOMIC DNA]</scope>
    <source>
        <strain evidence="2 3">DSM 108285</strain>
    </source>
</reference>
<evidence type="ECO:0000313" key="2">
    <source>
        <dbReference type="EMBL" id="THH09842.1"/>
    </source>
</evidence>
<dbReference type="PANTHER" id="PTHR34825:SF1">
    <property type="entry name" value="AAA-ATPASE-LIKE DOMAIN-CONTAINING PROTEIN"/>
    <property type="match status" value="1"/>
</dbReference>
<protein>
    <recommendedName>
        <fullName evidence="1">AAA-ATPase-like domain-containing protein</fullName>
    </recommendedName>
</protein>
<dbReference type="PANTHER" id="PTHR34825">
    <property type="entry name" value="CONSERVED PROTEIN, WITH A WEAK D-GALACTARATE DEHYDRATASE/ALTRONATE HYDROLASE DOMAIN"/>
    <property type="match status" value="1"/>
</dbReference>
<dbReference type="Pfam" id="PF09820">
    <property type="entry name" value="AAA-ATPase_like"/>
    <property type="match status" value="1"/>
</dbReference>
<dbReference type="InterPro" id="IPR027417">
    <property type="entry name" value="P-loop_NTPase"/>
</dbReference>
<feature type="domain" description="AAA-ATPase-like" evidence="1">
    <location>
        <begin position="27"/>
        <end position="250"/>
    </location>
</feature>
<dbReference type="Pfam" id="PF08011">
    <property type="entry name" value="PDDEXK_9"/>
    <property type="match status" value="1"/>
</dbReference>
<accession>A0A4S4LDD7</accession>
<gene>
    <name evidence="2" type="ORF">EW145_g1746</name>
</gene>